<dbReference type="EMBL" id="JANPWB010000009">
    <property type="protein sequence ID" value="KAJ1151938.1"/>
    <property type="molecule type" value="Genomic_DNA"/>
</dbReference>
<evidence type="ECO:0000313" key="2">
    <source>
        <dbReference type="EMBL" id="KAJ1151938.1"/>
    </source>
</evidence>
<feature type="region of interest" description="Disordered" evidence="1">
    <location>
        <begin position="63"/>
        <end position="101"/>
    </location>
</feature>
<keyword evidence="3" id="KW-1185">Reference proteome</keyword>
<reference evidence="2" key="1">
    <citation type="journal article" date="2022" name="bioRxiv">
        <title>Sequencing and chromosome-scale assembly of the giantPleurodeles waltlgenome.</title>
        <authorList>
            <person name="Brown T."/>
            <person name="Elewa A."/>
            <person name="Iarovenko S."/>
            <person name="Subramanian E."/>
            <person name="Araus A.J."/>
            <person name="Petzold A."/>
            <person name="Susuki M."/>
            <person name="Suzuki K.-i.T."/>
            <person name="Hayashi T."/>
            <person name="Toyoda A."/>
            <person name="Oliveira C."/>
            <person name="Osipova E."/>
            <person name="Leigh N.D."/>
            <person name="Simon A."/>
            <person name="Yun M.H."/>
        </authorList>
    </citation>
    <scope>NUCLEOTIDE SEQUENCE</scope>
    <source>
        <strain evidence="2">20211129_DDA</strain>
        <tissue evidence="2">Liver</tissue>
    </source>
</reference>
<proteinExistence type="predicted"/>
<dbReference type="Proteomes" id="UP001066276">
    <property type="component" value="Chromosome 5"/>
</dbReference>
<evidence type="ECO:0000313" key="3">
    <source>
        <dbReference type="Proteomes" id="UP001066276"/>
    </source>
</evidence>
<dbReference type="AlphaFoldDB" id="A0AAV7RM33"/>
<organism evidence="2 3">
    <name type="scientific">Pleurodeles waltl</name>
    <name type="common">Iberian ribbed newt</name>
    <dbReference type="NCBI Taxonomy" id="8319"/>
    <lineage>
        <taxon>Eukaryota</taxon>
        <taxon>Metazoa</taxon>
        <taxon>Chordata</taxon>
        <taxon>Craniata</taxon>
        <taxon>Vertebrata</taxon>
        <taxon>Euteleostomi</taxon>
        <taxon>Amphibia</taxon>
        <taxon>Batrachia</taxon>
        <taxon>Caudata</taxon>
        <taxon>Salamandroidea</taxon>
        <taxon>Salamandridae</taxon>
        <taxon>Pleurodelinae</taxon>
        <taxon>Pleurodeles</taxon>
    </lineage>
</organism>
<comment type="caution">
    <text evidence="2">The sequence shown here is derived from an EMBL/GenBank/DDBJ whole genome shotgun (WGS) entry which is preliminary data.</text>
</comment>
<name>A0AAV7RM33_PLEWA</name>
<sequence>MGHRSRGVSGAWRNWSVRGEDAADRPDVEQTWLRARRRERAPHHRLPQEGSFPKLHQTVRPRGIAHHNNPSGWFLRQGPCTKRSTKSSGEIPGGDLTSTSSAASHARSRLFGCKARSSLECAAGALRLYRLGGNAGPLGQRGHIFCCLGPLGLDPAAHLARPPRIW</sequence>
<evidence type="ECO:0000256" key="1">
    <source>
        <dbReference type="SAM" id="MobiDB-lite"/>
    </source>
</evidence>
<accession>A0AAV7RM33</accession>
<protein>
    <submittedName>
        <fullName evidence="2">Uncharacterized protein</fullName>
    </submittedName>
</protein>
<gene>
    <name evidence="2" type="ORF">NDU88_004717</name>
</gene>